<evidence type="ECO:0000313" key="2">
    <source>
        <dbReference type="Proteomes" id="UP000762676"/>
    </source>
</evidence>
<sequence>MHLIVCLKADYSPACMKRLRCFPQNIPARPITQSLTESRAENGLARLEDNCDNSCCVEKIPDAYTPVVLRPRHACLPSLAPEDKASQVQDVTQWVSCYHDQVLTTDDYWEPRCLEACWTSS</sequence>
<dbReference type="EMBL" id="BMAT01002599">
    <property type="protein sequence ID" value="GFS09880.1"/>
    <property type="molecule type" value="Genomic_DNA"/>
</dbReference>
<proteinExistence type="predicted"/>
<dbReference type="AlphaFoldDB" id="A0AAV4IJE4"/>
<accession>A0AAV4IJE4</accession>
<protein>
    <submittedName>
        <fullName evidence="1">Uncharacterized protein</fullName>
    </submittedName>
</protein>
<dbReference type="Proteomes" id="UP000762676">
    <property type="component" value="Unassembled WGS sequence"/>
</dbReference>
<keyword evidence="2" id="KW-1185">Reference proteome</keyword>
<name>A0AAV4IJE4_9GAST</name>
<comment type="caution">
    <text evidence="1">The sequence shown here is derived from an EMBL/GenBank/DDBJ whole genome shotgun (WGS) entry which is preliminary data.</text>
</comment>
<gene>
    <name evidence="1" type="ORF">ElyMa_001309500</name>
</gene>
<evidence type="ECO:0000313" key="1">
    <source>
        <dbReference type="EMBL" id="GFS09880.1"/>
    </source>
</evidence>
<organism evidence="1 2">
    <name type="scientific">Elysia marginata</name>
    <dbReference type="NCBI Taxonomy" id="1093978"/>
    <lineage>
        <taxon>Eukaryota</taxon>
        <taxon>Metazoa</taxon>
        <taxon>Spiralia</taxon>
        <taxon>Lophotrochozoa</taxon>
        <taxon>Mollusca</taxon>
        <taxon>Gastropoda</taxon>
        <taxon>Heterobranchia</taxon>
        <taxon>Euthyneura</taxon>
        <taxon>Panpulmonata</taxon>
        <taxon>Sacoglossa</taxon>
        <taxon>Placobranchoidea</taxon>
        <taxon>Plakobranchidae</taxon>
        <taxon>Elysia</taxon>
    </lineage>
</organism>
<reference evidence="1 2" key="1">
    <citation type="journal article" date="2021" name="Elife">
        <title>Chloroplast acquisition without the gene transfer in kleptoplastic sea slugs, Plakobranchus ocellatus.</title>
        <authorList>
            <person name="Maeda T."/>
            <person name="Takahashi S."/>
            <person name="Yoshida T."/>
            <person name="Shimamura S."/>
            <person name="Takaki Y."/>
            <person name="Nagai Y."/>
            <person name="Toyoda A."/>
            <person name="Suzuki Y."/>
            <person name="Arimoto A."/>
            <person name="Ishii H."/>
            <person name="Satoh N."/>
            <person name="Nishiyama T."/>
            <person name="Hasebe M."/>
            <person name="Maruyama T."/>
            <person name="Minagawa J."/>
            <person name="Obokata J."/>
            <person name="Shigenobu S."/>
        </authorList>
    </citation>
    <scope>NUCLEOTIDE SEQUENCE [LARGE SCALE GENOMIC DNA]</scope>
</reference>